<name>A0A0S4LG53_9BACT</name>
<evidence type="ECO:0000313" key="1">
    <source>
        <dbReference type="EMBL" id="CUS34980.1"/>
    </source>
</evidence>
<reference evidence="2" key="1">
    <citation type="submission" date="2015-10" db="EMBL/GenBank/DDBJ databases">
        <authorList>
            <person name="Luecker S."/>
            <person name="Luecker S."/>
        </authorList>
    </citation>
    <scope>NUCLEOTIDE SEQUENCE [LARGE SCALE GENOMIC DNA]</scope>
</reference>
<evidence type="ECO:0000313" key="2">
    <source>
        <dbReference type="Proteomes" id="UP000198736"/>
    </source>
</evidence>
<accession>A0A0S4LG53</accession>
<protein>
    <submittedName>
        <fullName evidence="1">Uncharacterized protein</fullName>
    </submittedName>
</protein>
<gene>
    <name evidence="1" type="ORF">COMA2_20023</name>
</gene>
<sequence>MTVVFLVRRSAFSSHQGLIFMELARFPFPFSWHVSCQLANLRACEDRMGAGEDVAHDEGKGRCVADR</sequence>
<dbReference type="EMBL" id="CZPZ01000012">
    <property type="protein sequence ID" value="CUS34980.1"/>
    <property type="molecule type" value="Genomic_DNA"/>
</dbReference>
<organism evidence="1 2">
    <name type="scientific">Candidatus Nitrospira nitrificans</name>
    <dbReference type="NCBI Taxonomy" id="1742973"/>
    <lineage>
        <taxon>Bacteria</taxon>
        <taxon>Pseudomonadati</taxon>
        <taxon>Nitrospirota</taxon>
        <taxon>Nitrospiria</taxon>
        <taxon>Nitrospirales</taxon>
        <taxon>Nitrospiraceae</taxon>
        <taxon>Nitrospira</taxon>
    </lineage>
</organism>
<proteinExistence type="predicted"/>
<keyword evidence="2" id="KW-1185">Reference proteome</keyword>
<dbReference type="AlphaFoldDB" id="A0A0S4LG53"/>
<dbReference type="Proteomes" id="UP000198736">
    <property type="component" value="Unassembled WGS sequence"/>
</dbReference>
<dbReference type="STRING" id="1742973.COMA2_20023"/>